<dbReference type="InterPro" id="IPR013830">
    <property type="entry name" value="SGNH_hydro"/>
</dbReference>
<dbReference type="PANTHER" id="PTHR34407">
    <property type="entry name" value="EXPRESSED PROTEIN"/>
    <property type="match status" value="1"/>
</dbReference>
<protein>
    <recommendedName>
        <fullName evidence="2">SGNH hydrolase-type esterase domain-containing protein</fullName>
    </recommendedName>
</protein>
<evidence type="ECO:0000256" key="1">
    <source>
        <dbReference type="SAM" id="SignalP"/>
    </source>
</evidence>
<evidence type="ECO:0000313" key="4">
    <source>
        <dbReference type="Proteomes" id="UP000612055"/>
    </source>
</evidence>
<evidence type="ECO:0000259" key="2">
    <source>
        <dbReference type="Pfam" id="PF13472"/>
    </source>
</evidence>
<evidence type="ECO:0000313" key="3">
    <source>
        <dbReference type="EMBL" id="KAG2496419.1"/>
    </source>
</evidence>
<accession>A0A836C2B6</accession>
<organism evidence="3 4">
    <name type="scientific">Edaphochlamys debaryana</name>
    <dbReference type="NCBI Taxonomy" id="47281"/>
    <lineage>
        <taxon>Eukaryota</taxon>
        <taxon>Viridiplantae</taxon>
        <taxon>Chlorophyta</taxon>
        <taxon>core chlorophytes</taxon>
        <taxon>Chlorophyceae</taxon>
        <taxon>CS clade</taxon>
        <taxon>Chlamydomonadales</taxon>
        <taxon>Chlamydomonadales incertae sedis</taxon>
        <taxon>Edaphochlamys</taxon>
    </lineage>
</organism>
<dbReference type="SUPFAM" id="SSF52266">
    <property type="entry name" value="SGNH hydrolase"/>
    <property type="match status" value="1"/>
</dbReference>
<dbReference type="InterPro" id="IPR036514">
    <property type="entry name" value="SGNH_hydro_sf"/>
</dbReference>
<proteinExistence type="predicted"/>
<dbReference type="AlphaFoldDB" id="A0A836C2B6"/>
<feature type="chain" id="PRO_5032778911" description="SGNH hydrolase-type esterase domain-containing protein" evidence="1">
    <location>
        <begin position="21"/>
        <end position="537"/>
    </location>
</feature>
<keyword evidence="1" id="KW-0732">Signal</keyword>
<dbReference type="EMBL" id="JAEHOE010000019">
    <property type="protein sequence ID" value="KAG2496419.1"/>
    <property type="molecule type" value="Genomic_DNA"/>
</dbReference>
<name>A0A836C2B6_9CHLO</name>
<reference evidence="3" key="1">
    <citation type="journal article" date="2020" name="bioRxiv">
        <title>Comparative genomics of Chlamydomonas.</title>
        <authorList>
            <person name="Craig R.J."/>
            <person name="Hasan A.R."/>
            <person name="Ness R.W."/>
            <person name="Keightley P.D."/>
        </authorList>
    </citation>
    <scope>NUCLEOTIDE SEQUENCE</scope>
    <source>
        <strain evidence="3">CCAP 11/70</strain>
    </source>
</reference>
<dbReference type="PANTHER" id="PTHR34407:SF1">
    <property type="entry name" value="SGNH HYDROLASE-TYPE ESTERASE DOMAIN-CONTAINING PROTEIN"/>
    <property type="match status" value="1"/>
</dbReference>
<gene>
    <name evidence="3" type="ORF">HYH03_005645</name>
</gene>
<dbReference type="OrthoDB" id="532422at2759"/>
<feature type="domain" description="SGNH hydrolase-type esterase" evidence="2">
    <location>
        <begin position="111"/>
        <end position="305"/>
    </location>
</feature>
<dbReference type="CDD" id="cd00229">
    <property type="entry name" value="SGNH_hydrolase"/>
    <property type="match status" value="1"/>
</dbReference>
<dbReference type="Gene3D" id="3.40.50.1110">
    <property type="entry name" value="SGNH hydrolase"/>
    <property type="match status" value="1"/>
</dbReference>
<feature type="signal peptide" evidence="1">
    <location>
        <begin position="1"/>
        <end position="20"/>
    </location>
</feature>
<comment type="caution">
    <text evidence="3">The sequence shown here is derived from an EMBL/GenBank/DDBJ whole genome shotgun (WGS) entry which is preliminary data.</text>
</comment>
<dbReference type="Proteomes" id="UP000612055">
    <property type="component" value="Unassembled WGS sequence"/>
</dbReference>
<sequence length="537" mass="59713">MRRTLTLLALLLGSAGPSGAVHHHWKGLDAQARTQNRPELDWDWGHTWSDVEVRKRSVSSLLSSLFNNYKFTLPKQQLLRGTGYLGASARLRKVVRELLMPQGKKDFKIAAIGGSITYNSFASKHGVTDWFSVFSQYMINAFPKANITLRNGAIPGVESPYMILCLELSVDPDVDLVFVEFTLNDGPDPVLYENKIVKQMERLVRRIMALPSKPAVVLMQVPTLGMAGYPPEHPKFQTEPGGRWWYARFWQTSEDAQSAIAHYYDAQYLSLRTATYHLAAHRETPGFQWEDMFVDRHPGDHGHKIMADLAVHMIQRTAIGLLFEPLGPADEELASEALPPPMYPGNTPPSSPMCVVGSLFKEHVVLREGFEWIVEGTALKPKPGYIANATGSRLQVKVDTDRSVQSPGEKVGVFFHHLKSYEHMGVADFSCVSGCECTPLVTDAHIKQQVSQVYFARLDVTQSKECVIQVKVLEQTSSGERKFKVSGVVVSDQGGSGGMENIGDNDTPFGVKSHAGERVQVVWKKDGRIGGVDRENH</sequence>
<dbReference type="Pfam" id="PF13472">
    <property type="entry name" value="Lipase_GDSL_2"/>
    <property type="match status" value="1"/>
</dbReference>
<keyword evidence="4" id="KW-1185">Reference proteome</keyword>